<dbReference type="PANTHER" id="PTHR10309">
    <property type="entry name" value="MANNOSE-6-PHOSPHATE ISOMERASE"/>
    <property type="match status" value="1"/>
</dbReference>
<dbReference type="Pfam" id="PF21621">
    <property type="entry name" value="MPI_cupin_dom"/>
    <property type="match status" value="1"/>
</dbReference>
<dbReference type="InterPro" id="IPR016305">
    <property type="entry name" value="Mannose-6-P_Isomerase"/>
</dbReference>
<dbReference type="GO" id="GO:0005975">
    <property type="term" value="P:carbohydrate metabolic process"/>
    <property type="evidence" value="ECO:0007669"/>
    <property type="project" value="InterPro"/>
</dbReference>
<feature type="binding site" evidence="10">
    <location>
        <position position="98"/>
    </location>
    <ligand>
        <name>Zn(2+)</name>
        <dbReference type="ChEBI" id="CHEBI:29105"/>
    </ligand>
</feature>
<dbReference type="Pfam" id="PF20512">
    <property type="entry name" value="PMI_typeI_hel"/>
    <property type="match status" value="1"/>
</dbReference>
<gene>
    <name evidence="14" type="primary">manA</name>
    <name evidence="14" type="ORF">F0262_09080</name>
</gene>
<evidence type="ECO:0000256" key="6">
    <source>
        <dbReference type="ARBA" id="ARBA00023235"/>
    </source>
</evidence>
<feature type="binding site" evidence="10">
    <location>
        <position position="261"/>
    </location>
    <ligand>
        <name>Zn(2+)</name>
        <dbReference type="ChEBI" id="CHEBI:29105"/>
    </ligand>
</feature>
<dbReference type="InterPro" id="IPR001250">
    <property type="entry name" value="Man6P_Isoase-1"/>
</dbReference>
<evidence type="ECO:0000259" key="12">
    <source>
        <dbReference type="Pfam" id="PF20512"/>
    </source>
</evidence>
<sequence length="395" mass="44176">MSISKLDTVIQNYQWGSLSSISSMFGVANPSVEPQAEMWMGAHPNGCSKIKNTGELLSHVIGENRIAILGDYTSSRFGELPFLLKVLAAETPLSIQVHPNKAKAQTGYKRENELGIPIAADTRNYKDPNHKPELVYALTFYEAMNGFRPIEQIIALFRAAKLSALDQELEHLEHRPNAEGLKAFFSAILSLSGDKKQQALRELYVAHEATQITALSRQAMHYSRSFRQYYPDDVGLFAPLMLNLIELAPGDAMFLHAEVPHAYIRGTALEIMANSDNVLRAGLTPKHIDIPELIDNTSFAPISPENLLITPLFKENRKTYPVPVDDFSFDIISVDVEASLQYLRSAEILFCIEGEVTIWSDKESIQLRVGESLFISHDTKSYQYKGEGKLARAYN</sequence>
<feature type="domain" description="Mannose-6-phosphate isomerase cupin" evidence="13">
    <location>
        <begin position="317"/>
        <end position="395"/>
    </location>
</feature>
<evidence type="ECO:0000256" key="10">
    <source>
        <dbReference type="PIRSR" id="PIRSR001480-2"/>
    </source>
</evidence>
<feature type="domain" description="Phosphomannose isomerase type I catalytic" evidence="11">
    <location>
        <begin position="4"/>
        <end position="149"/>
    </location>
</feature>
<evidence type="ECO:0000256" key="2">
    <source>
        <dbReference type="ARBA" id="ARBA00010772"/>
    </source>
</evidence>
<accession>A0A7Y4E1I8</accession>
<dbReference type="InterPro" id="IPR014710">
    <property type="entry name" value="RmlC-like_jellyroll"/>
</dbReference>
<comment type="cofactor">
    <cofactor evidence="10">
        <name>Zn(2+)</name>
        <dbReference type="ChEBI" id="CHEBI:29105"/>
    </cofactor>
    <text evidence="10">Binds 1 zinc ion per subunit.</text>
</comment>
<dbReference type="InterPro" id="IPR046458">
    <property type="entry name" value="PMI_typeI_hel"/>
</dbReference>
<evidence type="ECO:0000256" key="4">
    <source>
        <dbReference type="ARBA" id="ARBA00022723"/>
    </source>
</evidence>
<dbReference type="EC" id="5.3.1.8" evidence="3"/>
<comment type="caution">
    <text evidence="14">The sequence shown here is derived from an EMBL/GenBank/DDBJ whole genome shotgun (WGS) entry which is preliminary data.</text>
</comment>
<feature type="binding site" evidence="10">
    <location>
        <position position="96"/>
    </location>
    <ligand>
        <name>Zn(2+)</name>
        <dbReference type="ChEBI" id="CHEBI:29105"/>
    </ligand>
</feature>
<comment type="similarity">
    <text evidence="2">Belongs to the mannose-6-phosphate isomerase type 1 family.</text>
</comment>
<evidence type="ECO:0000256" key="8">
    <source>
        <dbReference type="ARBA" id="ARBA00030762"/>
    </source>
</evidence>
<dbReference type="PROSITE" id="PS00965">
    <property type="entry name" value="PMI_I_1"/>
    <property type="match status" value="1"/>
</dbReference>
<evidence type="ECO:0000256" key="7">
    <source>
        <dbReference type="ARBA" id="ARBA00029741"/>
    </source>
</evidence>
<evidence type="ECO:0000256" key="9">
    <source>
        <dbReference type="PIRSR" id="PIRSR001480-1"/>
    </source>
</evidence>
<keyword evidence="5 10" id="KW-0862">Zinc</keyword>
<dbReference type="AlphaFoldDB" id="A0A7Y4E1I8"/>
<dbReference type="PIRSF" id="PIRSF001480">
    <property type="entry name" value="Mannose-6-phosphate_isomerase"/>
    <property type="match status" value="1"/>
</dbReference>
<dbReference type="CDD" id="cd07011">
    <property type="entry name" value="cupin_PMI_type_I_N"/>
    <property type="match status" value="1"/>
</dbReference>
<dbReference type="InterPro" id="IPR049071">
    <property type="entry name" value="MPI_cupin_dom"/>
</dbReference>
<dbReference type="Pfam" id="PF20511">
    <property type="entry name" value="PMI_typeI_cat"/>
    <property type="match status" value="1"/>
</dbReference>
<dbReference type="GO" id="GO:0004476">
    <property type="term" value="F:mannose-6-phosphate isomerase activity"/>
    <property type="evidence" value="ECO:0007669"/>
    <property type="project" value="UniProtKB-EC"/>
</dbReference>
<dbReference type="GO" id="GO:0005829">
    <property type="term" value="C:cytosol"/>
    <property type="evidence" value="ECO:0007669"/>
    <property type="project" value="TreeGrafter"/>
</dbReference>
<evidence type="ECO:0000259" key="11">
    <source>
        <dbReference type="Pfam" id="PF20511"/>
    </source>
</evidence>
<organism evidence="14 15">
    <name type="scientific">Vibrio rotiferianus</name>
    <dbReference type="NCBI Taxonomy" id="190895"/>
    <lineage>
        <taxon>Bacteria</taxon>
        <taxon>Pseudomonadati</taxon>
        <taxon>Pseudomonadota</taxon>
        <taxon>Gammaproteobacteria</taxon>
        <taxon>Vibrionales</taxon>
        <taxon>Vibrionaceae</taxon>
        <taxon>Vibrio</taxon>
    </lineage>
</organism>
<dbReference type="Gene3D" id="2.60.120.10">
    <property type="entry name" value="Jelly Rolls"/>
    <property type="match status" value="2"/>
</dbReference>
<dbReference type="GO" id="GO:0009298">
    <property type="term" value="P:GDP-mannose biosynthetic process"/>
    <property type="evidence" value="ECO:0007669"/>
    <property type="project" value="InterPro"/>
</dbReference>
<dbReference type="GO" id="GO:0008270">
    <property type="term" value="F:zinc ion binding"/>
    <property type="evidence" value="ECO:0007669"/>
    <property type="project" value="InterPro"/>
</dbReference>
<evidence type="ECO:0000313" key="15">
    <source>
        <dbReference type="Proteomes" id="UP000572072"/>
    </source>
</evidence>
<feature type="active site" evidence="9">
    <location>
        <position position="280"/>
    </location>
</feature>
<protein>
    <recommendedName>
        <fullName evidence="3">mannose-6-phosphate isomerase</fullName>
        <ecNumber evidence="3">5.3.1.8</ecNumber>
    </recommendedName>
    <alternativeName>
        <fullName evidence="7">Phosphohexomutase</fullName>
    </alternativeName>
    <alternativeName>
        <fullName evidence="8">Phosphomannose isomerase</fullName>
    </alternativeName>
</protein>
<keyword evidence="4 10" id="KW-0479">Metal-binding</keyword>
<dbReference type="PROSITE" id="PS00966">
    <property type="entry name" value="PMI_I_2"/>
    <property type="match status" value="1"/>
</dbReference>
<feature type="binding site" evidence="10">
    <location>
        <position position="133"/>
    </location>
    <ligand>
        <name>Zn(2+)</name>
        <dbReference type="ChEBI" id="CHEBI:29105"/>
    </ligand>
</feature>
<dbReference type="EMBL" id="VTYN01000007">
    <property type="protein sequence ID" value="NOH48208.1"/>
    <property type="molecule type" value="Genomic_DNA"/>
</dbReference>
<comment type="catalytic activity">
    <reaction evidence="1">
        <text>D-mannose 6-phosphate = D-fructose 6-phosphate</text>
        <dbReference type="Rhea" id="RHEA:12356"/>
        <dbReference type="ChEBI" id="CHEBI:58735"/>
        <dbReference type="ChEBI" id="CHEBI:61527"/>
        <dbReference type="EC" id="5.3.1.8"/>
    </reaction>
</comment>
<feature type="domain" description="Phosphomannose isomerase type I helical insertion" evidence="12">
    <location>
        <begin position="167"/>
        <end position="242"/>
    </location>
</feature>
<keyword evidence="6 14" id="KW-0413">Isomerase</keyword>
<evidence type="ECO:0000259" key="13">
    <source>
        <dbReference type="Pfam" id="PF21621"/>
    </source>
</evidence>
<dbReference type="Gene3D" id="1.10.441.10">
    <property type="entry name" value="Phosphomannose Isomerase, domain 2"/>
    <property type="match status" value="1"/>
</dbReference>
<dbReference type="PRINTS" id="PR00714">
    <property type="entry name" value="MAN6PISMRASE"/>
</dbReference>
<dbReference type="Proteomes" id="UP000572072">
    <property type="component" value="Unassembled WGS sequence"/>
</dbReference>
<dbReference type="InterPro" id="IPR046457">
    <property type="entry name" value="PMI_typeI_cat"/>
</dbReference>
<proteinExistence type="inferred from homology"/>
<dbReference type="NCBIfam" id="TIGR00218">
    <property type="entry name" value="manA"/>
    <property type="match status" value="1"/>
</dbReference>
<evidence type="ECO:0000313" key="14">
    <source>
        <dbReference type="EMBL" id="NOH48208.1"/>
    </source>
</evidence>
<evidence type="ECO:0000256" key="3">
    <source>
        <dbReference type="ARBA" id="ARBA00011956"/>
    </source>
</evidence>
<name>A0A7Y4E1I8_9VIBR</name>
<dbReference type="InterPro" id="IPR011051">
    <property type="entry name" value="RmlC_Cupin_sf"/>
</dbReference>
<dbReference type="SUPFAM" id="SSF51182">
    <property type="entry name" value="RmlC-like cupins"/>
    <property type="match status" value="1"/>
</dbReference>
<evidence type="ECO:0000256" key="1">
    <source>
        <dbReference type="ARBA" id="ARBA00000757"/>
    </source>
</evidence>
<dbReference type="InterPro" id="IPR018050">
    <property type="entry name" value="Pmannose_isomerase-type1_CS"/>
</dbReference>
<dbReference type="PANTHER" id="PTHR10309:SF0">
    <property type="entry name" value="MANNOSE-6-PHOSPHATE ISOMERASE"/>
    <property type="match status" value="1"/>
</dbReference>
<evidence type="ECO:0000256" key="5">
    <source>
        <dbReference type="ARBA" id="ARBA00022833"/>
    </source>
</evidence>
<dbReference type="RefSeq" id="WP_171357734.1">
    <property type="nucleotide sequence ID" value="NZ_VTYN01000007.1"/>
</dbReference>
<reference evidence="14 15" key="1">
    <citation type="submission" date="2019-08" db="EMBL/GenBank/DDBJ databases">
        <title>Draft genome sequencing and comparative genomics of hatchery-associated Vibrios.</title>
        <authorList>
            <person name="Kehlet-Delgado H."/>
            <person name="Mueller R.S."/>
        </authorList>
    </citation>
    <scope>NUCLEOTIDE SEQUENCE [LARGE SCALE GENOMIC DNA]</scope>
    <source>
        <strain evidence="14 15">00-78-3</strain>
    </source>
</reference>